<keyword evidence="3" id="KW-1185">Reference proteome</keyword>
<name>A0AAU9TVS7_EUPED</name>
<dbReference type="PANTHER" id="PTHR46060:SF1">
    <property type="entry name" value="MARINER MOS1 TRANSPOSASE-LIKE PROTEIN"/>
    <property type="match status" value="1"/>
</dbReference>
<proteinExistence type="predicted"/>
<dbReference type="PANTHER" id="PTHR46060">
    <property type="entry name" value="MARINER MOS1 TRANSPOSASE-LIKE PROTEIN"/>
    <property type="match status" value="1"/>
</dbReference>
<evidence type="ECO:0000313" key="3">
    <source>
        <dbReference type="Proteomes" id="UP001153954"/>
    </source>
</evidence>
<dbReference type="AlphaFoldDB" id="A0AAU9TVS7"/>
<reference evidence="2" key="1">
    <citation type="submission" date="2022-03" db="EMBL/GenBank/DDBJ databases">
        <authorList>
            <person name="Tunstrom K."/>
        </authorList>
    </citation>
    <scope>NUCLEOTIDE SEQUENCE</scope>
</reference>
<dbReference type="Proteomes" id="UP001153954">
    <property type="component" value="Unassembled WGS sequence"/>
</dbReference>
<evidence type="ECO:0000313" key="2">
    <source>
        <dbReference type="EMBL" id="CAH2091093.1"/>
    </source>
</evidence>
<protein>
    <recommendedName>
        <fullName evidence="4">Transposase</fullName>
    </recommendedName>
</protein>
<organism evidence="2 3">
    <name type="scientific">Euphydryas editha</name>
    <name type="common">Edith's checkerspot</name>
    <dbReference type="NCBI Taxonomy" id="104508"/>
    <lineage>
        <taxon>Eukaryota</taxon>
        <taxon>Metazoa</taxon>
        <taxon>Ecdysozoa</taxon>
        <taxon>Arthropoda</taxon>
        <taxon>Hexapoda</taxon>
        <taxon>Insecta</taxon>
        <taxon>Pterygota</taxon>
        <taxon>Neoptera</taxon>
        <taxon>Endopterygota</taxon>
        <taxon>Lepidoptera</taxon>
        <taxon>Glossata</taxon>
        <taxon>Ditrysia</taxon>
        <taxon>Papilionoidea</taxon>
        <taxon>Nymphalidae</taxon>
        <taxon>Nymphalinae</taxon>
        <taxon>Euphydryas</taxon>
    </lineage>
</organism>
<comment type="caution">
    <text evidence="2">The sequence shown here is derived from an EMBL/GenBank/DDBJ whole genome shotgun (WGS) entry which is preliminary data.</text>
</comment>
<feature type="region of interest" description="Disordered" evidence="1">
    <location>
        <begin position="1"/>
        <end position="26"/>
    </location>
</feature>
<accession>A0AAU9TVS7</accession>
<dbReference type="EMBL" id="CAKOGL010000010">
    <property type="protein sequence ID" value="CAH2091093.1"/>
    <property type="molecule type" value="Genomic_DNA"/>
</dbReference>
<dbReference type="Gene3D" id="3.30.420.10">
    <property type="entry name" value="Ribonuclease H-like superfamily/Ribonuclease H"/>
    <property type="match status" value="1"/>
</dbReference>
<evidence type="ECO:0008006" key="4">
    <source>
        <dbReference type="Google" id="ProtNLM"/>
    </source>
</evidence>
<evidence type="ECO:0000256" key="1">
    <source>
        <dbReference type="SAM" id="MobiDB-lite"/>
    </source>
</evidence>
<dbReference type="InterPro" id="IPR036397">
    <property type="entry name" value="RNaseH_sf"/>
</dbReference>
<sequence length="134" mass="16237">MHHYHHRKIQQISCQRGESRPKIPRQSRSKIDKMMLTVFFDYLSVVHYVHIVPQPPYSPDLAPCDFWLLSKLKRPMRGHRFDTIEEIKTESKKVLKAIPEKDYSDCFEYWKKRWEKCILSDGDYFEGYEINLEE</sequence>
<gene>
    <name evidence="2" type="ORF">EEDITHA_LOCUS6983</name>
</gene>
<dbReference type="InterPro" id="IPR052709">
    <property type="entry name" value="Transposase-MT_Hybrid"/>
</dbReference>
<dbReference type="GO" id="GO:0003676">
    <property type="term" value="F:nucleic acid binding"/>
    <property type="evidence" value="ECO:0007669"/>
    <property type="project" value="InterPro"/>
</dbReference>